<dbReference type="PANTHER" id="PTHR37469:SF2">
    <property type="entry name" value="CELLOBIONIC ACID PHOSPHORYLASE"/>
    <property type="match status" value="1"/>
</dbReference>
<organism evidence="7 8">
    <name type="scientific">Acidaminobacter hydrogenoformans DSM 2784</name>
    <dbReference type="NCBI Taxonomy" id="1120920"/>
    <lineage>
        <taxon>Bacteria</taxon>
        <taxon>Bacillati</taxon>
        <taxon>Bacillota</taxon>
        <taxon>Clostridia</taxon>
        <taxon>Peptostreptococcales</taxon>
        <taxon>Acidaminobacteraceae</taxon>
        <taxon>Acidaminobacter</taxon>
    </lineage>
</organism>
<sequence>MFTQYTNYLYALGAVILLSVLIWGVMRKFHKKRNIHIRDASLTVEELEEHARSMSLEHAVSSKKNRLNWPVTRMNENASFIRQAYETLNGDIVEKRALPPAAEWLLDNYYVIEEQVVGLRKDLSKKSYFELPVLKKGAYEGFTRIYALTMEMVAHTHGKIEEDALLKYLMAYQNHNILFEREIYIIPAMLRLALIENIRVISEDILETRKQWAIAEKTVEQWLEATQEGTFKINELFEENGKAISDAIETANPSYVEHLFYRLRRSGRRYSDVLRYIDESLDKFDTTTEIIAQKEHNAQAVSTASMGNCIVSLKHLSSMNWTDLYDEASSLEKILRQDPLDTYSLMDIQSRFYYKNKVEEIAKAYGASELYIAKEALFLAQEAMSSAPIDAEDENLRNRRHHIGYYIVDDGRKALENRQQENRSLSVKIKKAIKLHQGMIYMISIVSLTVILSLLTVVYAMSLVPSQKISLALLVGIVVIIPVSEIVISVTNWFVCRIKKPAVFPRLALKDGIPDSMSAMVVIPALLSDTKRVNELMENMENHYLGNKETNLHFALIGAFKDSDFENNKEDKRVIQEASDRIVALNHKYAEGKKDIFYFYNRQRTFNELDNNWTGWERKRGALMEFNELLLGSETTSFSFFSNEFLPDENIQYVITLDADTVLPLGMVKKMIGTMAHPLNKPVIDMVKGIVTQGYGLIQPRVSFDSDSSNRSIFSRIYTGQEGLDPYASAISDVYQDLFGEGIFTGKGIYDLKVFQKVLKGKLPENAILSHDLLEGSFVRAALVSDLELVDAYPSKFNSFVARLHRWIRGDWQLVPWLFGGIRTKNDKMIRNPLSHVAKWKMIDNLRRSLLTPVVMLLIALGFSILPGSGVFWAGLGITSMGLPLAITLLTQIFSNGLKRDSIKRHLPGFFGIKASIFQFLLGIVFLPYQAFMALDAIVVTLKRVFITKKNMLEWVTSSDSDNTQPNSLKSYVGTMGLSVIAGVAIAALSFLLKPESIKISAVLLIAWLLSPVIAYLISRDDPGKTEMLEAEALLELRTIARKTWRYFEEFANQKNNYLAPDNYQEEPYSGIAQKTSPTNIGLGLMASLTAKDMGYIGLIELEAHISRTITTIGNMEKWNGHLYNWYDTSNLEPLHPIYVSTVDSGNLICYLTTLVQGLKGYYGKPLVDTAYVNGINDTIRAGLKAGALMPMAAIPHTLSETPEVLDPMAWSKALNGLAEDSNLSALSTFMKKEWNAKYERIIKKLKQEVKSFMPWVEMALIEPGVTVNDAQKEKFNALFGLMKTNVDLEKLPVLSKSLSNQCDALTLELQETANGALEAEMAWLNQLKEAAENAVQFSTKFIEQYDRLIQIITELSMNTKFASLYNERRHLFYIGYDLEEKEPTNSYYDLLASEARQTSYLAIARGEIPPKHWFMLGRSLTVVDRFKGLVSWSGTMFEYLMPLLLMRSYKNTLLDETYSFVVKSQIKYGKQREMPWGTSESAYHALDINLNYQYKAIGVPWLGLKRGLAEDAVVAPYATFLALMVDPGAAYSNIKRLKIEGLESDYGFYEAADYTPERLEPQAKNIVIKSYMAHHQGMSLMAINNYLNDNILQHRFAIDPHVRAARLLLQEKVPLNIVFTKDSKEKIPTSTGAAYSDKGSYRRFTAIDFERPKVHVLSNGKYFVSLTDKGTGYSRTREVAISRWREDPIADSYGTFFYIENLDDNHKWSAAYAPLNIMPENYEVVFTADKAAYKRTDGDIETMMEVVVASGDQAEIRRIKLVNNGVSACTLQVTSYFEVVAATQSSDLAHPTFSNLFVSTSFDPKNNALLANRRTRHQFDKKRWVAGVPVIEGAAAGAIEYETDRAQFIGRGRTSANPESIERGKPLSNTVGSVLDPIFSMRMKVRVEPGNTARLFFVTAAAESKASVMELVEKYNNVEACDTAFWLAVTRSQVETKYLNIKASDLEFYQDLISDILFISPQRRKYAQQIKDNRKGQQTFWQYGISGDRPIVLLSLDKVDEMELLFELLKAHEYWRLKNLKVDLVILSQEENSYNNPLFSLITEIVYNMQTQDAMNRHQDVFILKTSTMTSPEVNLFFACAKMIFEGGCGTMEAQYSASVPEASADAAVQTDQFVARAEIRAETDAETESMTQIVAQSEISEAFQNVIRERGPLLKHSEEEQKALQFFNGFGGFGKNGKSYVITLEKSMATPAPWVNVIANPNFGFIVSESGGGYTWCENSRENKLSKWSNDSVGDEPGEIFYISDDDGTLWSMTPLPVREEEPYTIEHGFGYTSFHHQSHGIEQELVQFVPVKGTVKISKISLRNISQENKNLTLTYYMTPILGVSMSETGMHVVSSQTEDGTLMIENPYNREFADKVCFMDASIKARTVTGDRKEFFGRGGMDSPEALKHSALSGTTGSGYDPCGAMQVKVSLGAMETKEILFIMGMADSQVEALELASRFKTIQQAKDALAEVELFWKNKLQVVKVETPDPSMNILLNGWLQYQVISCRMWARSGFYQAGGAYGFRDQLQDSLSLAATWPALTRAQIIKHAGHQFEEGDALHWWHEPTGKGTRTRISDDYLWLPYVTAEYIRVTGDVDILNSQAPYMQEEPLKENEEDRYCQPKVSLETYDLYDHCMRSLDNALRFGEHGLALIRGGDWNDGMNHIGTEGKGESIWLSWFLYATLQKFIPICREMGDEVRADELALLAVKVADAVETHGWDGDWYRRAYFDDGTPLGSSYNNECKIDSLAQTWSAISGAADPKRAAKAMQALENYLMMGEEGIIKLLTPPFTEGTLDPGYIKGYLPGVRENGGQYTHAAAWAVVAFSKLGDGNKAWDCFRMLNPINHARTHRESWIYKVEPYVMAADVYGEPPHVGRGGWTWYTGAAGWMYKAGLENILGFNKQGDKLILDPTIPEKWTSFAIRYSYMETVYEIEVKNPEGISKGVLRVIVDGELQAALSISLMNDKRTHQVEVLMGETNPAERRFV</sequence>
<dbReference type="STRING" id="1120920.SAMN03080599_02530"/>
<evidence type="ECO:0000313" key="7">
    <source>
        <dbReference type="EMBL" id="SCZ80949.1"/>
    </source>
</evidence>
<dbReference type="InterPro" id="IPR019282">
    <property type="entry name" value="Glycoamylase-like_cons_dom"/>
</dbReference>
<name>A0A1G5S5W9_9FIRM</name>
<feature type="domain" description="Glycosyl hydrolase 94 supersandwich" evidence="4">
    <location>
        <begin position="2180"/>
        <end position="2446"/>
    </location>
</feature>
<dbReference type="SUPFAM" id="SSF48208">
    <property type="entry name" value="Six-hairpin glycosidases"/>
    <property type="match status" value="1"/>
</dbReference>
<keyword evidence="3" id="KW-0812">Transmembrane</keyword>
<feature type="transmembrane region" description="Helical" evidence="3">
    <location>
        <begin position="907"/>
        <end position="929"/>
    </location>
</feature>
<feature type="transmembrane region" description="Helical" evidence="3">
    <location>
        <begin position="1000"/>
        <end position="1018"/>
    </location>
</feature>
<dbReference type="Pfam" id="PF17167">
    <property type="entry name" value="Glyco_hydro_94"/>
    <property type="match status" value="1"/>
</dbReference>
<dbReference type="EMBL" id="FMWL01000015">
    <property type="protein sequence ID" value="SCZ80949.1"/>
    <property type="molecule type" value="Genomic_DNA"/>
</dbReference>
<feature type="domain" description="Glycosyl hydrolase 94 supersandwich" evidence="4">
    <location>
        <begin position="1644"/>
        <end position="1918"/>
    </location>
</feature>
<dbReference type="GO" id="GO:0030246">
    <property type="term" value="F:carbohydrate binding"/>
    <property type="evidence" value="ECO:0007669"/>
    <property type="project" value="InterPro"/>
</dbReference>
<evidence type="ECO:0000259" key="4">
    <source>
        <dbReference type="Pfam" id="PF06165"/>
    </source>
</evidence>
<dbReference type="InterPro" id="IPR037824">
    <property type="entry name" value="GH94N_2_NdvB"/>
</dbReference>
<feature type="domain" description="Glycoamylase-like" evidence="5">
    <location>
        <begin position="1388"/>
        <end position="1597"/>
    </location>
</feature>
<evidence type="ECO:0000256" key="1">
    <source>
        <dbReference type="ARBA" id="ARBA00022676"/>
    </source>
</evidence>
<dbReference type="GO" id="GO:0005975">
    <property type="term" value="P:carbohydrate metabolic process"/>
    <property type="evidence" value="ECO:0007669"/>
    <property type="project" value="InterPro"/>
</dbReference>
<dbReference type="InterPro" id="IPR011013">
    <property type="entry name" value="Gal_mutarotase_sf_dom"/>
</dbReference>
<reference evidence="7 8" key="1">
    <citation type="submission" date="2016-10" db="EMBL/GenBank/DDBJ databases">
        <authorList>
            <person name="de Groot N.N."/>
        </authorList>
    </citation>
    <scope>NUCLEOTIDE SEQUENCE [LARGE SCALE GENOMIC DNA]</scope>
    <source>
        <strain evidence="7 8">DSM 2784</strain>
    </source>
</reference>
<dbReference type="GO" id="GO:0016757">
    <property type="term" value="F:glycosyltransferase activity"/>
    <property type="evidence" value="ECO:0007669"/>
    <property type="project" value="UniProtKB-KW"/>
</dbReference>
<protein>
    <submittedName>
        <fullName evidence="7">Cellobiose phosphorylase</fullName>
    </submittedName>
</protein>
<feature type="transmembrane region" description="Helical" evidence="3">
    <location>
        <begin position="438"/>
        <end position="459"/>
    </location>
</feature>
<proteinExistence type="predicted"/>
<dbReference type="InterPro" id="IPR037820">
    <property type="entry name" value="GH94N_NdvB"/>
</dbReference>
<dbReference type="InterPro" id="IPR012341">
    <property type="entry name" value="6hp_glycosidase-like_sf"/>
</dbReference>
<dbReference type="SUPFAM" id="SSF74650">
    <property type="entry name" value="Galactose mutarotase-like"/>
    <property type="match status" value="2"/>
</dbReference>
<dbReference type="CDD" id="cd11756">
    <property type="entry name" value="GH94N_ChvB_NdvB_1_like"/>
    <property type="match status" value="1"/>
</dbReference>
<keyword evidence="2" id="KW-0808">Transferase</keyword>
<feature type="transmembrane region" description="Helical" evidence="3">
    <location>
        <begin position="872"/>
        <end position="895"/>
    </location>
</feature>
<keyword evidence="1" id="KW-0328">Glycosyltransferase</keyword>
<dbReference type="InterPro" id="IPR037018">
    <property type="entry name" value="GH65_N"/>
</dbReference>
<evidence type="ECO:0000256" key="3">
    <source>
        <dbReference type="SAM" id="Phobius"/>
    </source>
</evidence>
<evidence type="ECO:0000259" key="5">
    <source>
        <dbReference type="Pfam" id="PF10091"/>
    </source>
</evidence>
<dbReference type="Gene3D" id="2.70.98.40">
    <property type="entry name" value="Glycoside hydrolase, family 65, N-terminal domain"/>
    <property type="match status" value="2"/>
</dbReference>
<keyword evidence="3" id="KW-1133">Transmembrane helix</keyword>
<gene>
    <name evidence="7" type="ORF">SAMN03080599_02530</name>
</gene>
<feature type="transmembrane region" description="Helical" evidence="3">
    <location>
        <begin position="6"/>
        <end position="26"/>
    </location>
</feature>
<dbReference type="Gene3D" id="2.60.420.10">
    <property type="entry name" value="Maltose phosphorylase, domain 3"/>
    <property type="match status" value="1"/>
</dbReference>
<dbReference type="InterPro" id="IPR052047">
    <property type="entry name" value="GH94_Enzymes"/>
</dbReference>
<feature type="transmembrane region" description="Helical" evidence="3">
    <location>
        <begin position="471"/>
        <end position="496"/>
    </location>
</feature>
<dbReference type="InterPro" id="IPR010383">
    <property type="entry name" value="Glyco_hydrolase_94_b-supersand"/>
</dbReference>
<dbReference type="Pfam" id="PF06165">
    <property type="entry name" value="GH94_b-supersand"/>
    <property type="match status" value="2"/>
</dbReference>
<dbReference type="InterPro" id="IPR008928">
    <property type="entry name" value="6-hairpin_glycosidase_sf"/>
</dbReference>
<accession>A0A1G5S5W9</accession>
<dbReference type="Gene3D" id="1.50.10.10">
    <property type="match status" value="1"/>
</dbReference>
<dbReference type="CDD" id="cd11753">
    <property type="entry name" value="GH94N_ChvB_NdvB_2_like"/>
    <property type="match status" value="1"/>
</dbReference>
<dbReference type="Pfam" id="PF10091">
    <property type="entry name" value="Glycoamylase"/>
    <property type="match status" value="1"/>
</dbReference>
<feature type="domain" description="Glycosyl hydrolase 94 catalytic" evidence="6">
    <location>
        <begin position="2460"/>
        <end position="2884"/>
    </location>
</feature>
<dbReference type="InterPro" id="IPR033432">
    <property type="entry name" value="GH94_catalytic"/>
</dbReference>
<feature type="transmembrane region" description="Helical" evidence="3">
    <location>
        <begin position="849"/>
        <end position="866"/>
    </location>
</feature>
<keyword evidence="8" id="KW-1185">Reference proteome</keyword>
<evidence type="ECO:0000259" key="6">
    <source>
        <dbReference type="Pfam" id="PF17167"/>
    </source>
</evidence>
<dbReference type="RefSeq" id="WP_242870904.1">
    <property type="nucleotide sequence ID" value="NZ_FMWL01000015.1"/>
</dbReference>
<dbReference type="PANTHER" id="PTHR37469">
    <property type="entry name" value="CELLOBIONIC ACID PHOSPHORYLASE-RELATED"/>
    <property type="match status" value="1"/>
</dbReference>
<keyword evidence="3" id="KW-0472">Membrane</keyword>
<dbReference type="SMART" id="SM01068">
    <property type="entry name" value="CBM_X"/>
    <property type="match status" value="2"/>
</dbReference>
<evidence type="ECO:0000256" key="2">
    <source>
        <dbReference type="ARBA" id="ARBA00022679"/>
    </source>
</evidence>
<feature type="transmembrane region" description="Helical" evidence="3">
    <location>
        <begin position="972"/>
        <end position="993"/>
    </location>
</feature>
<dbReference type="Gene3D" id="1.50.10.140">
    <property type="match status" value="2"/>
</dbReference>
<dbReference type="Proteomes" id="UP000199208">
    <property type="component" value="Unassembled WGS sequence"/>
</dbReference>
<evidence type="ECO:0000313" key="8">
    <source>
        <dbReference type="Proteomes" id="UP000199208"/>
    </source>
</evidence>